<feature type="region of interest" description="Disordered" evidence="3">
    <location>
        <begin position="22"/>
        <end position="47"/>
    </location>
</feature>
<dbReference type="InterPro" id="IPR027417">
    <property type="entry name" value="P-loop_NTPase"/>
</dbReference>
<dbReference type="EMBL" id="CAJNNW010024717">
    <property type="protein sequence ID" value="CAE8673864.1"/>
    <property type="molecule type" value="Genomic_DNA"/>
</dbReference>
<feature type="non-terminal residue" evidence="6">
    <location>
        <position position="1"/>
    </location>
</feature>
<dbReference type="Gene3D" id="3.40.50.300">
    <property type="entry name" value="P-loop containing nucleotide triphosphate hydrolases"/>
    <property type="match status" value="2"/>
</dbReference>
<dbReference type="Gene3D" id="1.20.120.1080">
    <property type="match status" value="1"/>
</dbReference>
<dbReference type="Pfam" id="PF00271">
    <property type="entry name" value="Helicase_C"/>
    <property type="match status" value="1"/>
</dbReference>
<dbReference type="GO" id="GO:0003723">
    <property type="term" value="F:RNA binding"/>
    <property type="evidence" value="ECO:0007669"/>
    <property type="project" value="TreeGrafter"/>
</dbReference>
<evidence type="ECO:0000259" key="5">
    <source>
        <dbReference type="PROSITE" id="PS51194"/>
    </source>
</evidence>
<keyword evidence="2" id="KW-0067">ATP-binding</keyword>
<dbReference type="InterPro" id="IPR014001">
    <property type="entry name" value="Helicase_ATP-bd"/>
</dbReference>
<feature type="region of interest" description="Disordered" evidence="3">
    <location>
        <begin position="637"/>
        <end position="690"/>
    </location>
</feature>
<evidence type="ECO:0000313" key="7">
    <source>
        <dbReference type="Proteomes" id="UP000626109"/>
    </source>
</evidence>
<gene>
    <name evidence="6" type="ORF">PGLA2088_LOCUS18706</name>
</gene>
<dbReference type="CDD" id="cd17917">
    <property type="entry name" value="DEXHc_RHA-like"/>
    <property type="match status" value="1"/>
</dbReference>
<comment type="caution">
    <text evidence="6">The sequence shown here is derived from an EMBL/GenBank/DDBJ whole genome shotgun (WGS) entry which is preliminary data.</text>
</comment>
<dbReference type="Pfam" id="PF00270">
    <property type="entry name" value="DEAD"/>
    <property type="match status" value="1"/>
</dbReference>
<dbReference type="InterPro" id="IPR001650">
    <property type="entry name" value="Helicase_C-like"/>
</dbReference>
<dbReference type="SUPFAM" id="SSF52540">
    <property type="entry name" value="P-loop containing nucleoside triphosphate hydrolases"/>
    <property type="match status" value="1"/>
</dbReference>
<dbReference type="PANTHER" id="PTHR18934:SF267">
    <property type="entry name" value="ATP-DEPENDENT RNA HELICASE YLR419W-RELATED"/>
    <property type="match status" value="1"/>
</dbReference>
<reference evidence="6" key="1">
    <citation type="submission" date="2021-02" db="EMBL/GenBank/DDBJ databases">
        <authorList>
            <person name="Dougan E. K."/>
            <person name="Rhodes N."/>
            <person name="Thang M."/>
            <person name="Chan C."/>
        </authorList>
    </citation>
    <scope>NUCLEOTIDE SEQUENCE</scope>
</reference>
<evidence type="ECO:0000313" key="6">
    <source>
        <dbReference type="EMBL" id="CAE8673864.1"/>
    </source>
</evidence>
<feature type="region of interest" description="Disordered" evidence="3">
    <location>
        <begin position="727"/>
        <end position="746"/>
    </location>
</feature>
<dbReference type="PROSITE" id="PS51194">
    <property type="entry name" value="HELICASE_CTER"/>
    <property type="match status" value="1"/>
</dbReference>
<dbReference type="InterPro" id="IPR011709">
    <property type="entry name" value="DEAD-box_helicase_OB_fold"/>
</dbReference>
<evidence type="ECO:0000256" key="3">
    <source>
        <dbReference type="SAM" id="MobiDB-lite"/>
    </source>
</evidence>
<evidence type="ECO:0000256" key="2">
    <source>
        <dbReference type="ARBA" id="ARBA00022840"/>
    </source>
</evidence>
<keyword evidence="1" id="KW-0547">Nucleotide-binding</keyword>
<feature type="compositionally biased region" description="Basic and acidic residues" evidence="3">
    <location>
        <begin position="671"/>
        <end position="682"/>
    </location>
</feature>
<dbReference type="PROSITE" id="PS51192">
    <property type="entry name" value="HELICASE_ATP_BIND_1"/>
    <property type="match status" value="1"/>
</dbReference>
<dbReference type="SMART" id="SM00847">
    <property type="entry name" value="HA2"/>
    <property type="match status" value="1"/>
</dbReference>
<dbReference type="InterPro" id="IPR007502">
    <property type="entry name" value="Helicase-assoc_dom"/>
</dbReference>
<feature type="compositionally biased region" description="Acidic residues" evidence="3">
    <location>
        <begin position="660"/>
        <end position="670"/>
    </location>
</feature>
<feature type="compositionally biased region" description="Low complexity" evidence="3">
    <location>
        <begin position="640"/>
        <end position="659"/>
    </location>
</feature>
<dbReference type="Proteomes" id="UP000626109">
    <property type="component" value="Unassembled WGS sequence"/>
</dbReference>
<dbReference type="GO" id="GO:0005524">
    <property type="term" value="F:ATP binding"/>
    <property type="evidence" value="ECO:0007669"/>
    <property type="project" value="UniProtKB-KW"/>
</dbReference>
<dbReference type="CDD" id="cd18791">
    <property type="entry name" value="SF2_C_RHA"/>
    <property type="match status" value="1"/>
</dbReference>
<name>A0A813JDL4_POLGL</name>
<feature type="compositionally biased region" description="Polar residues" evidence="3">
    <location>
        <begin position="32"/>
        <end position="46"/>
    </location>
</feature>
<evidence type="ECO:0000256" key="1">
    <source>
        <dbReference type="ARBA" id="ARBA00022741"/>
    </source>
</evidence>
<dbReference type="InterPro" id="IPR011545">
    <property type="entry name" value="DEAD/DEAH_box_helicase_dom"/>
</dbReference>
<feature type="domain" description="Helicase C-terminal" evidence="5">
    <location>
        <begin position="756"/>
        <end position="951"/>
    </location>
</feature>
<protein>
    <recommendedName>
        <fullName evidence="8">RNA helicase</fullName>
    </recommendedName>
</protein>
<evidence type="ECO:0008006" key="8">
    <source>
        <dbReference type="Google" id="ProtNLM"/>
    </source>
</evidence>
<proteinExistence type="predicted"/>
<feature type="region of interest" description="Disordered" evidence="3">
    <location>
        <begin position="70"/>
        <end position="99"/>
    </location>
</feature>
<accession>A0A813JDL4</accession>
<sequence>MRNRSSSSIVRGIHRQGVLVPNALHGRPAPKQVQTHEQILGQQQRQPLKRVIQAMPKGELVEGDLTEERRELLEGRRKPPQSCSEQPRQEEPSSAARGGGLQLLGVEKGSESLWLCQRGFVSRADLKERWGEQNPNGQGGARLLQRAARRQQEARDTDCPLLLSLRMRRVLQAALGLAPYEHLQQPGGAEVSSSAPQKPSKVSSFDPLALNDEFAQAVAVLLFGDRVSPALVHYALERCHPEVADVGGHRICCQPRCASLLRRLRGALGGRLEDEGPLVMPAQLSRSLKSSRTNSMDAPLSRVVHGVAGTGKVAACAQLLVSDSCGDGSFQLRASLLPAGLHPRWSCSGARDASLRPKCAREQLLTSRRGGTELLGRLGAGRDGKGSSPATRAAWFGAQSDFLHSSEVRESAGPALASKVKVVTLPIHSKRREIMAALRDHQVTLLQGETGSGKTTQVPKFVLDLEEELAAQGGSERRRPTLRIVVTQPRRIAAITVAKRVAEELGESVGVGRVGYKVRGTSLASPHCQLLFCTTGVLLRRLGLEGQCTGNSNCGMFSPQTVTHLIVDEVHERSCDTDLLLTFLREALPTRPKLRVLLMSATMDTNCFLRYFGAPVPVAGGGPPSPCHELEAPDWQQNLKNNNNDNNNTNNKNNNNNNEVEVEVEEEPEPEDRSKCQADGKPEATAAAEEAPCTVVPVLSVSGRCFPTFEVHLEHIHATLGRRSLHPAGLPTNKNAKNKASDANALEPDDDIDYELIVQILRELDQSLLGSWAFVETGARPEGLVTETAFQEGAVLVFLPGVGEIMRLVAAIEESGVGESWWVLPLHAGLPSEEQEEAFSTELPPGKLRKIIAATNVAETSVTVPDVTVVIDSCRERRSQVDRFSNTPMLREQWCALDALRQRRGRAGRVRPGVCLRLISQEVANRLEPTTLPEMQRMPLENIYLQVCACGVQDRRGFLAKTPDPPEEVSVRFAEACLQDLGCLQDSSAQDGLSALGRHLAALPCHPRIGKILVLGCLLSVPGPTLSICAALCGRSPLMTTQDQVKRQLWQTERDALMEALGQRSDHCAWAVFMHAWQSGRVHRRDLCRKYGLSFERMCTAMFERKHLCESLVYSGLLPSRYLKDDWCDRDSVPDWSVIRGALTGGLFPNIAHVERLTVDRGQRHQRLGEGRAARAKKLRYTVLQRSVNDSRDESYSKAVTLHPNSLIFGQDDFHCPWLAYFAIQQTTRLYVYDVSEVSPFAILLFGPEADASQPGSLKVGGWARFRFGDAGDPASAASLLSLLAAVRGSVQEALEQRLVAPGEEDLSARGGTSQCSSPSEGLAAAVELLRTNGLGFSCRE</sequence>
<dbReference type="SMART" id="SM00490">
    <property type="entry name" value="HELICc"/>
    <property type="match status" value="1"/>
</dbReference>
<dbReference type="PANTHER" id="PTHR18934">
    <property type="entry name" value="ATP-DEPENDENT RNA HELICASE"/>
    <property type="match status" value="1"/>
</dbReference>
<dbReference type="GO" id="GO:0004386">
    <property type="term" value="F:helicase activity"/>
    <property type="evidence" value="ECO:0007669"/>
    <property type="project" value="TreeGrafter"/>
</dbReference>
<dbReference type="Pfam" id="PF07717">
    <property type="entry name" value="OB_NTP_bind"/>
    <property type="match status" value="1"/>
</dbReference>
<evidence type="ECO:0000259" key="4">
    <source>
        <dbReference type="PROSITE" id="PS51192"/>
    </source>
</evidence>
<dbReference type="SMART" id="SM00487">
    <property type="entry name" value="DEXDc"/>
    <property type="match status" value="1"/>
</dbReference>
<feature type="domain" description="Helicase ATP-binding" evidence="4">
    <location>
        <begin position="435"/>
        <end position="606"/>
    </location>
</feature>
<organism evidence="6 7">
    <name type="scientific">Polarella glacialis</name>
    <name type="common">Dinoflagellate</name>
    <dbReference type="NCBI Taxonomy" id="89957"/>
    <lineage>
        <taxon>Eukaryota</taxon>
        <taxon>Sar</taxon>
        <taxon>Alveolata</taxon>
        <taxon>Dinophyceae</taxon>
        <taxon>Suessiales</taxon>
        <taxon>Suessiaceae</taxon>
        <taxon>Polarella</taxon>
    </lineage>
</organism>